<comment type="caution">
    <text evidence="3">The sequence shown here is derived from an EMBL/GenBank/DDBJ whole genome shotgun (WGS) entry which is preliminary data.</text>
</comment>
<dbReference type="Pfam" id="PF00266">
    <property type="entry name" value="Aminotran_5"/>
    <property type="match status" value="1"/>
</dbReference>
<dbReference type="Gene3D" id="3.90.1150.10">
    <property type="entry name" value="Aspartate Aminotransferase, domain 1"/>
    <property type="match status" value="1"/>
</dbReference>
<protein>
    <submittedName>
        <fullName evidence="3">Aminotransferase class V-fold PLP-dependent enzyme</fullName>
    </submittedName>
</protein>
<dbReference type="InterPro" id="IPR015422">
    <property type="entry name" value="PyrdxlP-dep_Trfase_small"/>
</dbReference>
<dbReference type="SUPFAM" id="SSF53383">
    <property type="entry name" value="PLP-dependent transferases"/>
    <property type="match status" value="1"/>
</dbReference>
<proteinExistence type="predicted"/>
<dbReference type="EMBL" id="BAABJX010000020">
    <property type="protein sequence ID" value="GAA4828069.1"/>
    <property type="molecule type" value="Genomic_DNA"/>
</dbReference>
<dbReference type="InterPro" id="IPR015421">
    <property type="entry name" value="PyrdxlP-dep_Trfase_major"/>
</dbReference>
<feature type="domain" description="Aminotransferase class V" evidence="2">
    <location>
        <begin position="30"/>
        <end position="439"/>
    </location>
</feature>
<name>A0ABP9D428_9BACT</name>
<evidence type="ECO:0000256" key="1">
    <source>
        <dbReference type="ARBA" id="ARBA00022898"/>
    </source>
</evidence>
<dbReference type="Proteomes" id="UP001500298">
    <property type="component" value="Unassembled WGS sequence"/>
</dbReference>
<dbReference type="GO" id="GO:0008483">
    <property type="term" value="F:transaminase activity"/>
    <property type="evidence" value="ECO:0007669"/>
    <property type="project" value="UniProtKB-KW"/>
</dbReference>
<gene>
    <name evidence="3" type="ORF">GCM10023331_11270</name>
</gene>
<sequence length="499" mass="56635">MEQYFSFFKQHIIGEYQTIDTPYHKDLRIVYADWTASGRMYAPIEQRLQEQIFPLVANTHTDTNDTGSAMTYAYHKAQQIIKKHVGAGKEDVLISSNAGMTGVVNKFQRILGLKVHEQFKGKVQIAEEDRPVVFISHMEHHSNQTTWLETIAEVVIIPPDEEGLVSVENLEKLLQKYADRKMKIVSVTSCSNVTGIMTPYMDIAELTHKNGGVCFVDFACSAPYVQINMHEDDEQGRYLDAIYFSPHKFLGGPGTTGILLFNQKLYGNSVPDNPGGGTVDWTNPWGQHKYVDDIEAREDGGTPAFLQTMKAAMCMQLKEDMGVENILAREEELLQIVWERFEEIPNVHVLAPQHKHRLGVISFYIEDLHYNLGVKILNDRFGIQVRGGCSCAGTYGHYLLNVSPDISENITCMINEGDNSLKPGWIRMSIHPTMTDEELIYIMNSIQQLSKHHQEWVKEYDMDLVKGHIRHQNADANQPIKEKMDKALMESFGHSVVTS</sequence>
<evidence type="ECO:0000259" key="2">
    <source>
        <dbReference type="Pfam" id="PF00266"/>
    </source>
</evidence>
<evidence type="ECO:0000313" key="3">
    <source>
        <dbReference type="EMBL" id="GAA4828069.1"/>
    </source>
</evidence>
<accession>A0ABP9D428</accession>
<organism evidence="3 4">
    <name type="scientific">Algivirga pacifica</name>
    <dbReference type="NCBI Taxonomy" id="1162670"/>
    <lineage>
        <taxon>Bacteria</taxon>
        <taxon>Pseudomonadati</taxon>
        <taxon>Bacteroidota</taxon>
        <taxon>Cytophagia</taxon>
        <taxon>Cytophagales</taxon>
        <taxon>Flammeovirgaceae</taxon>
        <taxon>Algivirga</taxon>
    </lineage>
</organism>
<keyword evidence="3" id="KW-0032">Aminotransferase</keyword>
<reference evidence="4" key="1">
    <citation type="journal article" date="2019" name="Int. J. Syst. Evol. Microbiol.">
        <title>The Global Catalogue of Microorganisms (GCM) 10K type strain sequencing project: providing services to taxonomists for standard genome sequencing and annotation.</title>
        <authorList>
            <consortium name="The Broad Institute Genomics Platform"/>
            <consortium name="The Broad Institute Genome Sequencing Center for Infectious Disease"/>
            <person name="Wu L."/>
            <person name="Ma J."/>
        </authorList>
    </citation>
    <scope>NUCLEOTIDE SEQUENCE [LARGE SCALE GENOMIC DNA]</scope>
    <source>
        <strain evidence="4">JCM 18326</strain>
    </source>
</reference>
<keyword evidence="1" id="KW-0663">Pyridoxal phosphate</keyword>
<dbReference type="InterPro" id="IPR015424">
    <property type="entry name" value="PyrdxlP-dep_Trfase"/>
</dbReference>
<evidence type="ECO:0000313" key="4">
    <source>
        <dbReference type="Proteomes" id="UP001500298"/>
    </source>
</evidence>
<dbReference type="PANTHER" id="PTHR43586">
    <property type="entry name" value="CYSTEINE DESULFURASE"/>
    <property type="match status" value="1"/>
</dbReference>
<keyword evidence="3" id="KW-0808">Transferase</keyword>
<dbReference type="PANTHER" id="PTHR43586:SF8">
    <property type="entry name" value="CYSTEINE DESULFURASE 1, CHLOROPLASTIC"/>
    <property type="match status" value="1"/>
</dbReference>
<dbReference type="InterPro" id="IPR000192">
    <property type="entry name" value="Aminotrans_V_dom"/>
</dbReference>
<keyword evidence="4" id="KW-1185">Reference proteome</keyword>
<dbReference type="Gene3D" id="3.40.640.10">
    <property type="entry name" value="Type I PLP-dependent aspartate aminotransferase-like (Major domain)"/>
    <property type="match status" value="1"/>
</dbReference>
<dbReference type="RefSeq" id="WP_345369941.1">
    <property type="nucleotide sequence ID" value="NZ_BAABJX010000020.1"/>
</dbReference>